<evidence type="ECO:0000313" key="1">
    <source>
        <dbReference type="EMBL" id="TQR85963.1"/>
    </source>
</evidence>
<reference evidence="1 2" key="1">
    <citation type="submission" date="2018-10" db="EMBL/GenBank/DDBJ databases">
        <title>Draft genome of Mycobacterium hodleri strain B.</title>
        <authorList>
            <person name="Amande T.J."/>
            <person name="Mcgenity T.J."/>
        </authorList>
    </citation>
    <scope>NUCLEOTIDE SEQUENCE [LARGE SCALE GENOMIC DNA]</scope>
    <source>
        <strain evidence="1 2">B</strain>
    </source>
</reference>
<dbReference type="EMBL" id="VIFX01000016">
    <property type="protein sequence ID" value="TQR85963.1"/>
    <property type="molecule type" value="Genomic_DNA"/>
</dbReference>
<dbReference type="RefSeq" id="WP_142552736.1">
    <property type="nucleotide sequence ID" value="NZ_VIFX01000016.1"/>
</dbReference>
<gene>
    <name evidence="1" type="ORF">D8S82_14385</name>
</gene>
<sequence length="144" mass="15750">MPNSGIHLRRDLSRHRLFHLVGHRRLSVIHAHRAAHAQLLLLAKQARQRTGTHDSAHAAADRIRDDLFHRTRNVELAGRLAHSIGDFDVLVVLGRDDSSESVNHPGAGVLDMCKPDVFSESVPAPDLCNDLAGLCCDPVILGAL</sequence>
<dbReference type="AlphaFoldDB" id="A0A544W180"/>
<keyword evidence="2" id="KW-1185">Reference proteome</keyword>
<evidence type="ECO:0000313" key="2">
    <source>
        <dbReference type="Proteomes" id="UP000315759"/>
    </source>
</evidence>
<protein>
    <submittedName>
        <fullName evidence="1">Uncharacterized protein</fullName>
    </submittedName>
</protein>
<organism evidence="1 2">
    <name type="scientific">Mycolicibacterium hodleri</name>
    <dbReference type="NCBI Taxonomy" id="49897"/>
    <lineage>
        <taxon>Bacteria</taxon>
        <taxon>Bacillati</taxon>
        <taxon>Actinomycetota</taxon>
        <taxon>Actinomycetes</taxon>
        <taxon>Mycobacteriales</taxon>
        <taxon>Mycobacteriaceae</taxon>
        <taxon>Mycolicibacterium</taxon>
    </lineage>
</organism>
<proteinExistence type="predicted"/>
<accession>A0A544W180</accession>
<comment type="caution">
    <text evidence="1">The sequence shown here is derived from an EMBL/GenBank/DDBJ whole genome shotgun (WGS) entry which is preliminary data.</text>
</comment>
<name>A0A544W180_9MYCO</name>
<dbReference type="Proteomes" id="UP000315759">
    <property type="component" value="Unassembled WGS sequence"/>
</dbReference>